<gene>
    <name evidence="1" type="primary">Terb1</name>
    <name evidence="1" type="ORF">AVEN_85099_1</name>
</gene>
<name>A0A4Y2T1D7_ARAVE</name>
<dbReference type="GO" id="GO:0007129">
    <property type="term" value="P:homologous chromosome pairing at meiosis"/>
    <property type="evidence" value="ECO:0007669"/>
    <property type="project" value="TreeGrafter"/>
</dbReference>
<organism evidence="1 2">
    <name type="scientific">Araneus ventricosus</name>
    <name type="common">Orbweaver spider</name>
    <name type="synonym">Epeira ventricosa</name>
    <dbReference type="NCBI Taxonomy" id="182803"/>
    <lineage>
        <taxon>Eukaryota</taxon>
        <taxon>Metazoa</taxon>
        <taxon>Ecdysozoa</taxon>
        <taxon>Arthropoda</taxon>
        <taxon>Chelicerata</taxon>
        <taxon>Arachnida</taxon>
        <taxon>Araneae</taxon>
        <taxon>Araneomorphae</taxon>
        <taxon>Entelegynae</taxon>
        <taxon>Araneoidea</taxon>
        <taxon>Araneidae</taxon>
        <taxon>Araneus</taxon>
    </lineage>
</organism>
<evidence type="ECO:0000313" key="2">
    <source>
        <dbReference type="Proteomes" id="UP000499080"/>
    </source>
</evidence>
<accession>A0A4Y2T1D7</accession>
<evidence type="ECO:0000313" key="1">
    <source>
        <dbReference type="EMBL" id="GBN92965.1"/>
    </source>
</evidence>
<dbReference type="PANTHER" id="PTHR14014">
    <property type="entry name" value="TELOMERE REPEATS-BINDING BOUQUET FORMATION PROTEIN 1"/>
    <property type="match status" value="1"/>
</dbReference>
<reference evidence="1 2" key="1">
    <citation type="journal article" date="2019" name="Sci. Rep.">
        <title>Orb-weaving spider Araneus ventricosus genome elucidates the spidroin gene catalogue.</title>
        <authorList>
            <person name="Kono N."/>
            <person name="Nakamura H."/>
            <person name="Ohtoshi R."/>
            <person name="Moran D.A.P."/>
            <person name="Shinohara A."/>
            <person name="Yoshida Y."/>
            <person name="Fujiwara M."/>
            <person name="Mori M."/>
            <person name="Tomita M."/>
            <person name="Arakawa K."/>
        </authorList>
    </citation>
    <scope>NUCLEOTIDE SEQUENCE [LARGE SCALE GENOMIC DNA]</scope>
</reference>
<dbReference type="InterPro" id="IPR016024">
    <property type="entry name" value="ARM-type_fold"/>
</dbReference>
<dbReference type="InterPro" id="IPR042359">
    <property type="entry name" value="TERB1"/>
</dbReference>
<comment type="caution">
    <text evidence="1">The sequence shown here is derived from an EMBL/GenBank/DDBJ whole genome shotgun (WGS) entry which is preliminary data.</text>
</comment>
<proteinExistence type="predicted"/>
<dbReference type="PANTHER" id="PTHR14014:SF0">
    <property type="entry name" value="TELOMERE REPEATS-BINDING BOUQUET FORMATION PROTEIN 1"/>
    <property type="match status" value="1"/>
</dbReference>
<dbReference type="EMBL" id="BGPR01024695">
    <property type="protein sequence ID" value="GBN92965.1"/>
    <property type="molecule type" value="Genomic_DNA"/>
</dbReference>
<dbReference type="SUPFAM" id="SSF48371">
    <property type="entry name" value="ARM repeat"/>
    <property type="match status" value="1"/>
</dbReference>
<protein>
    <submittedName>
        <fullName evidence="1">Telomere repeats-binding bouquet formation protein 1</fullName>
    </submittedName>
</protein>
<dbReference type="OrthoDB" id="608866at2759"/>
<dbReference type="AlphaFoldDB" id="A0A4Y2T1D7"/>
<sequence length="359" mass="40348">MSFIFKFIFNSRNPHSLRSGPLTGDELKVASEYLIKEVQVREFSKEISALRKGNSILKGCGRDAFREEGGLDFLVEFLFLTDNTIFLEHTLKTLAFVIDENVHSQMYLSKKSVFEVLHTVWKKQSFPAAVQKNALVLMSHILYHNSTAQNLVFETGLLQDLLNMYEQYAQGLMINSSCMTSNLDNSVLNFWMSTNSTLCFAVNNPQNEKNQDICKNIFPVSLRILEFSSNSAVMGSVASFLTLTISDNAKCQDYFASCDGLLVLKRCFQKYFDTLLMDMKICNGITGKETYQAINNIVGIISPACLDHEKNAAICGDLGILSIMIKLLLMETFDCQLKTKIVLSLGHCIAACCMYFSCI</sequence>
<dbReference type="Gene3D" id="1.25.10.10">
    <property type="entry name" value="Leucine-rich Repeat Variant"/>
    <property type="match status" value="1"/>
</dbReference>
<dbReference type="GO" id="GO:0070197">
    <property type="term" value="P:meiotic attachment of telomere to nuclear envelope"/>
    <property type="evidence" value="ECO:0007669"/>
    <property type="project" value="InterPro"/>
</dbReference>
<dbReference type="Proteomes" id="UP000499080">
    <property type="component" value="Unassembled WGS sequence"/>
</dbReference>
<keyword evidence="2" id="KW-1185">Reference proteome</keyword>
<dbReference type="InterPro" id="IPR011989">
    <property type="entry name" value="ARM-like"/>
</dbReference>